<dbReference type="Pfam" id="PF19327">
    <property type="entry name" value="Ap4A_phos_N"/>
    <property type="match status" value="1"/>
</dbReference>
<dbReference type="InterPro" id="IPR045759">
    <property type="entry name" value="Ap4A_phos1/2_N"/>
</dbReference>
<keyword evidence="4" id="KW-1185">Reference proteome</keyword>
<dbReference type="Gene3D" id="3.30.428.70">
    <property type="match status" value="1"/>
</dbReference>
<feature type="domain" description="ATP adenylyltransferase C-terminal" evidence="1">
    <location>
        <begin position="217"/>
        <end position="353"/>
    </location>
</feature>
<dbReference type="InterPro" id="IPR036265">
    <property type="entry name" value="HIT-like_sf"/>
</dbReference>
<dbReference type="Pfam" id="PF09830">
    <property type="entry name" value="ATP_transf"/>
    <property type="match status" value="1"/>
</dbReference>
<organism evidence="3 4">
    <name type="scientific">Polytolypa hystricis (strain UAMH7299)</name>
    <dbReference type="NCBI Taxonomy" id="1447883"/>
    <lineage>
        <taxon>Eukaryota</taxon>
        <taxon>Fungi</taxon>
        <taxon>Dikarya</taxon>
        <taxon>Ascomycota</taxon>
        <taxon>Pezizomycotina</taxon>
        <taxon>Eurotiomycetes</taxon>
        <taxon>Eurotiomycetidae</taxon>
        <taxon>Onygenales</taxon>
        <taxon>Onygenales incertae sedis</taxon>
        <taxon>Polytolypa</taxon>
    </lineage>
</organism>
<dbReference type="InterPro" id="IPR009163">
    <property type="entry name" value="Ap4A_phos1/2"/>
</dbReference>
<evidence type="ECO:0000313" key="4">
    <source>
        <dbReference type="Proteomes" id="UP000224634"/>
    </source>
</evidence>
<dbReference type="InterPro" id="IPR043171">
    <property type="entry name" value="Ap4A_phos1/2-like"/>
</dbReference>
<reference evidence="3 4" key="1">
    <citation type="submission" date="2017-10" db="EMBL/GenBank/DDBJ databases">
        <title>Comparative genomics in systemic dimorphic fungi from Ajellomycetaceae.</title>
        <authorList>
            <person name="Munoz J.F."/>
            <person name="Mcewen J.G."/>
            <person name="Clay O.K."/>
            <person name="Cuomo C.A."/>
        </authorList>
    </citation>
    <scope>NUCLEOTIDE SEQUENCE [LARGE SCALE GENOMIC DNA]</scope>
    <source>
        <strain evidence="3 4">UAMH7299</strain>
    </source>
</reference>
<sequence>MGSLHAGLPNRMFHGLAESLPSLVGRRFATAKQSGALLFSHTEVTTINTSNLSFQLRWCPALAGKPEPKATDIEKSGAAKRGPFENPSPDLVIAELPYSNPTHVLVLNKFPVIPDHFILATKSYAPQGDLLEKADLTAAFACLEAWEADAEPEGSGKLFAFFNSGEHSGASQPHRHIQFIPVEHMKAVDASHRWSPLIESLPGTSFADDLDALEPLDLPFVCFAATLPAKPSEDDLHNIYLALYRRAVKTGYEASGRQPANKEQNTLPPHGPAAVSYNLAVTATRMMICPRRSEAAPIPLGLDSESRAPSAGLIKPNGTILAGTLMVKTEEEWNALRNRPTIVEAILKTSGYPFPPVLSPNI</sequence>
<dbReference type="GO" id="GO:0003877">
    <property type="term" value="F:ATP:ADP adenylyltransferase activity"/>
    <property type="evidence" value="ECO:0007669"/>
    <property type="project" value="InterPro"/>
</dbReference>
<dbReference type="PANTHER" id="PTHR38420">
    <property type="entry name" value="AP-4-A PHOSPHORYLASE II"/>
    <property type="match status" value="1"/>
</dbReference>
<dbReference type="PANTHER" id="PTHR38420:SF3">
    <property type="entry name" value="5',5'''-P-1,P-4-TETRAPHOSPHATE PHOSPHORYLASE 2"/>
    <property type="match status" value="1"/>
</dbReference>
<gene>
    <name evidence="3" type="ORF">AJ80_05206</name>
</gene>
<accession>A0A2B7Y4F0</accession>
<dbReference type="STRING" id="1447883.A0A2B7Y4F0"/>
<proteinExistence type="predicted"/>
<evidence type="ECO:0000259" key="1">
    <source>
        <dbReference type="Pfam" id="PF09830"/>
    </source>
</evidence>
<dbReference type="SUPFAM" id="SSF54197">
    <property type="entry name" value="HIT-like"/>
    <property type="match status" value="1"/>
</dbReference>
<evidence type="ECO:0000313" key="3">
    <source>
        <dbReference type="EMBL" id="PGH16356.1"/>
    </source>
</evidence>
<dbReference type="GO" id="GO:0005524">
    <property type="term" value="F:ATP binding"/>
    <property type="evidence" value="ECO:0007669"/>
    <property type="project" value="InterPro"/>
</dbReference>
<feature type="domain" description="Ap4A phosphorylase 1/2 N-terminal" evidence="2">
    <location>
        <begin position="18"/>
        <end position="186"/>
    </location>
</feature>
<name>A0A2B7Y4F0_POLH7</name>
<evidence type="ECO:0000259" key="2">
    <source>
        <dbReference type="Pfam" id="PF19327"/>
    </source>
</evidence>
<dbReference type="Proteomes" id="UP000224634">
    <property type="component" value="Unassembled WGS sequence"/>
</dbReference>
<dbReference type="OrthoDB" id="10267950at2759"/>
<dbReference type="EMBL" id="PDNA01000074">
    <property type="protein sequence ID" value="PGH16356.1"/>
    <property type="molecule type" value="Genomic_DNA"/>
</dbReference>
<protein>
    <submittedName>
        <fullName evidence="3">Uncharacterized protein</fullName>
    </submittedName>
</protein>
<dbReference type="InterPro" id="IPR019200">
    <property type="entry name" value="ATP_adenylylTrfase_C"/>
</dbReference>
<dbReference type="GO" id="GO:0009117">
    <property type="term" value="P:nucleotide metabolic process"/>
    <property type="evidence" value="ECO:0007669"/>
    <property type="project" value="InterPro"/>
</dbReference>
<dbReference type="AlphaFoldDB" id="A0A2B7Y4F0"/>
<comment type="caution">
    <text evidence="3">The sequence shown here is derived from an EMBL/GenBank/DDBJ whole genome shotgun (WGS) entry which is preliminary data.</text>
</comment>